<dbReference type="Gene3D" id="2.160.20.80">
    <property type="entry name" value="E3 ubiquitin-protein ligase SopA"/>
    <property type="match status" value="2"/>
</dbReference>
<proteinExistence type="predicted"/>
<organism evidence="3 4">
    <name type="scientific">Roseovarius tolerans</name>
    <dbReference type="NCBI Taxonomy" id="74031"/>
    <lineage>
        <taxon>Bacteria</taxon>
        <taxon>Pseudomonadati</taxon>
        <taxon>Pseudomonadota</taxon>
        <taxon>Alphaproteobacteria</taxon>
        <taxon>Rhodobacterales</taxon>
        <taxon>Roseobacteraceae</taxon>
        <taxon>Roseovarius</taxon>
    </lineage>
</organism>
<dbReference type="InterPro" id="IPR001646">
    <property type="entry name" value="5peptide_repeat"/>
</dbReference>
<dbReference type="SUPFAM" id="SSF141571">
    <property type="entry name" value="Pentapeptide repeat-like"/>
    <property type="match status" value="2"/>
</dbReference>
<dbReference type="RefSeq" id="WP_139194528.1">
    <property type="nucleotide sequence ID" value="NZ_FOBO01000008.1"/>
</dbReference>
<evidence type="ECO:0000313" key="3">
    <source>
        <dbReference type="EMBL" id="SEM81534.1"/>
    </source>
</evidence>
<keyword evidence="2" id="KW-0472">Membrane</keyword>
<evidence type="ECO:0000256" key="1">
    <source>
        <dbReference type="ARBA" id="ARBA00022737"/>
    </source>
</evidence>
<keyword evidence="2" id="KW-1133">Transmembrane helix</keyword>
<accession>A0A1H8BHD3</accession>
<keyword evidence="1" id="KW-0677">Repeat</keyword>
<dbReference type="EMBL" id="FOBO01000008">
    <property type="protein sequence ID" value="SEM81534.1"/>
    <property type="molecule type" value="Genomic_DNA"/>
</dbReference>
<reference evidence="3 4" key="1">
    <citation type="submission" date="2016-10" db="EMBL/GenBank/DDBJ databases">
        <authorList>
            <person name="de Groot N.N."/>
        </authorList>
    </citation>
    <scope>NUCLEOTIDE SEQUENCE [LARGE SCALE GENOMIC DNA]</scope>
    <source>
        <strain evidence="3 4">DSM 11457</strain>
    </source>
</reference>
<sequence>MSENDKRGLAGWLGLRAPFDYSKARWLGPVLSGLVFLLFILAIASAVRMLGGAVFGGASLTPGNSLGVGAVTVALIGAPFVIWRSVVAQKSVDVHEQGHITDRINKAVEGLGAEKTVRRDDKEWTEPNLEVRIGAIYALERIAQDSDRDHVQIMEILCAYIRQNAPASKAMDWPELEMKEGEEDGPLLEDWEERWKAFRNAQKERQRTLKVREDIQVALTVIGRRSARQRRLEAGRGEEAKFPFDVPCPAYDGAEDNHDPATLGAYRKRLEDWKKPLIAYDGYRLDLRNASLPGADVSGLNLKGAKLNGTHLCGADLRTARFQGAVLEGARLQGAVLWGSQLQGANLIRARLQGADFMTARLQEAVLIEAQLQGASLWEARLQGADLGRASLQGASLWEAQLQGANLGQARLQGADLREARLQGANLRHLNAQYAKLSRVDMQGCVFSGAKLQGANLLGAQMQRSIAIGVQMQNANLEQTQLHNARLGGAQMQKATLNGTKFNQDTAFSPGSLEQAKLRNLDCTQLTNISTYVLATFGDGSVVLPECAIRPGHWPTCKLKTNDFEEEYRKWQADPEAYVPPEAREEA</sequence>
<dbReference type="Proteomes" id="UP000182160">
    <property type="component" value="Unassembled WGS sequence"/>
</dbReference>
<evidence type="ECO:0000313" key="4">
    <source>
        <dbReference type="Proteomes" id="UP000182160"/>
    </source>
</evidence>
<dbReference type="Pfam" id="PF00805">
    <property type="entry name" value="Pentapeptide"/>
    <property type="match status" value="6"/>
</dbReference>
<name>A0A1H8BHD3_9RHOB</name>
<keyword evidence="2" id="KW-0812">Transmembrane</keyword>
<dbReference type="AlphaFoldDB" id="A0A1H8BHD3"/>
<dbReference type="PANTHER" id="PTHR47485:SF1">
    <property type="entry name" value="THYLAKOID LUMENAL 17.4 KDA PROTEIN, CHLOROPLASTIC"/>
    <property type="match status" value="1"/>
</dbReference>
<feature type="transmembrane region" description="Helical" evidence="2">
    <location>
        <begin position="26"/>
        <end position="46"/>
    </location>
</feature>
<dbReference type="PANTHER" id="PTHR47485">
    <property type="entry name" value="THYLAKOID LUMENAL 17.4 KDA PROTEIN, CHLOROPLASTIC"/>
    <property type="match status" value="1"/>
</dbReference>
<protein>
    <submittedName>
        <fullName evidence="3">Uncharacterized protein YjbI, contains pentapeptide repeats</fullName>
    </submittedName>
</protein>
<gene>
    <name evidence="3" type="ORF">SAMN04488077_10899</name>
</gene>
<evidence type="ECO:0000256" key="2">
    <source>
        <dbReference type="SAM" id="Phobius"/>
    </source>
</evidence>